<dbReference type="Gene3D" id="1.25.40.80">
    <property type="match status" value="1"/>
</dbReference>
<dbReference type="InterPro" id="IPR018394">
    <property type="entry name" value="DNA_photolyase_1_CS_C"/>
</dbReference>
<dbReference type="InterPro" id="IPR002081">
    <property type="entry name" value="Cryptochrome/DNA_photolyase_1"/>
</dbReference>
<comment type="cofactor">
    <cofactor evidence="2">
        <name>FAD</name>
        <dbReference type="ChEBI" id="CHEBI:57692"/>
    </cofactor>
</comment>
<dbReference type="Proteomes" id="UP000663923">
    <property type="component" value="Chromosome"/>
</dbReference>
<feature type="domain" description="Photolyase/cryptochrome alpha/beta" evidence="7">
    <location>
        <begin position="3"/>
        <end position="130"/>
    </location>
</feature>
<dbReference type="InterPro" id="IPR014729">
    <property type="entry name" value="Rossmann-like_a/b/a_fold"/>
</dbReference>
<dbReference type="Pfam" id="PF00875">
    <property type="entry name" value="DNA_photolyase"/>
    <property type="match status" value="1"/>
</dbReference>
<dbReference type="PRINTS" id="PR00147">
    <property type="entry name" value="DNAPHOTLYASE"/>
</dbReference>
<dbReference type="PANTHER" id="PTHR11455:SF9">
    <property type="entry name" value="CRYPTOCHROME CIRCADIAN CLOCK 5 ISOFORM X1"/>
    <property type="match status" value="1"/>
</dbReference>
<keyword evidence="3 6" id="KW-0285">Flavoprotein</keyword>
<evidence type="ECO:0000259" key="7">
    <source>
        <dbReference type="PROSITE" id="PS51645"/>
    </source>
</evidence>
<dbReference type="InterPro" id="IPR036155">
    <property type="entry name" value="Crypto/Photolyase_N_sf"/>
</dbReference>
<dbReference type="Gene3D" id="3.40.50.620">
    <property type="entry name" value="HUPs"/>
    <property type="match status" value="1"/>
</dbReference>
<comment type="cofactor">
    <cofactor evidence="1">
        <name>(6R)-5,10-methylene-5,6,7,8-tetrahydrofolate</name>
        <dbReference type="ChEBI" id="CHEBI:15636"/>
    </cofactor>
</comment>
<evidence type="ECO:0000256" key="4">
    <source>
        <dbReference type="ARBA" id="ARBA00022827"/>
    </source>
</evidence>
<dbReference type="InterPro" id="IPR036134">
    <property type="entry name" value="Crypto/Photolyase_FAD-like_sf"/>
</dbReference>
<evidence type="ECO:0000313" key="8">
    <source>
        <dbReference type="EMBL" id="QTD55977.1"/>
    </source>
</evidence>
<dbReference type="Pfam" id="PF03441">
    <property type="entry name" value="FAD_binding_7"/>
    <property type="match status" value="1"/>
</dbReference>
<organism evidence="8 9">
    <name type="scientific">Parasphingorhabdus cellanae</name>
    <dbReference type="NCBI Taxonomy" id="2806553"/>
    <lineage>
        <taxon>Bacteria</taxon>
        <taxon>Pseudomonadati</taxon>
        <taxon>Pseudomonadota</taxon>
        <taxon>Alphaproteobacteria</taxon>
        <taxon>Sphingomonadales</taxon>
        <taxon>Sphingomonadaceae</taxon>
        <taxon>Parasphingorhabdus</taxon>
    </lineage>
</organism>
<keyword evidence="9" id="KW-1185">Reference proteome</keyword>
<name>A0ABX7T770_9SPHN</name>
<comment type="similarity">
    <text evidence="6">Belongs to the DNA photolyase family.</text>
</comment>
<dbReference type="InterPro" id="IPR005101">
    <property type="entry name" value="Cryptochr/Photolyase_FAD-bd"/>
</dbReference>
<protein>
    <submittedName>
        <fullName evidence="8">Deoxyribodipyrimidine photo-lyase</fullName>
    </submittedName>
</protein>
<dbReference type="PROSITE" id="PS00691">
    <property type="entry name" value="DNA_PHOTOLYASES_1_2"/>
    <property type="match status" value="1"/>
</dbReference>
<dbReference type="PROSITE" id="PS00394">
    <property type="entry name" value="DNA_PHOTOLYASES_1_1"/>
    <property type="match status" value="1"/>
</dbReference>
<gene>
    <name evidence="8" type="ORF">J4G78_17655</name>
</gene>
<evidence type="ECO:0000256" key="1">
    <source>
        <dbReference type="ARBA" id="ARBA00001932"/>
    </source>
</evidence>
<keyword evidence="5 6" id="KW-0157">Chromophore</keyword>
<proteinExistence type="inferred from homology"/>
<dbReference type="Gene3D" id="1.10.579.10">
    <property type="entry name" value="DNA Cyclobutane Dipyrimidine Photolyase, subunit A, domain 3"/>
    <property type="match status" value="1"/>
</dbReference>
<dbReference type="RefSeq" id="WP_207987801.1">
    <property type="nucleotide sequence ID" value="NZ_CP071794.1"/>
</dbReference>
<dbReference type="InterPro" id="IPR006050">
    <property type="entry name" value="DNA_photolyase_N"/>
</dbReference>
<accession>A0ABX7T770</accession>
<evidence type="ECO:0000256" key="6">
    <source>
        <dbReference type="RuleBase" id="RU004182"/>
    </source>
</evidence>
<dbReference type="EMBL" id="CP071794">
    <property type="protein sequence ID" value="QTD55977.1"/>
    <property type="molecule type" value="Genomic_DNA"/>
</dbReference>
<evidence type="ECO:0000313" key="9">
    <source>
        <dbReference type="Proteomes" id="UP000663923"/>
    </source>
</evidence>
<dbReference type="SUPFAM" id="SSF52425">
    <property type="entry name" value="Cryptochrome/photolyase, N-terminal domain"/>
    <property type="match status" value="1"/>
</dbReference>
<keyword evidence="4 6" id="KW-0274">FAD</keyword>
<dbReference type="PROSITE" id="PS51645">
    <property type="entry name" value="PHR_CRY_ALPHA_BETA"/>
    <property type="match status" value="1"/>
</dbReference>
<evidence type="ECO:0000256" key="5">
    <source>
        <dbReference type="ARBA" id="ARBA00022991"/>
    </source>
</evidence>
<evidence type="ECO:0000256" key="2">
    <source>
        <dbReference type="ARBA" id="ARBA00001974"/>
    </source>
</evidence>
<reference evidence="8 9" key="1">
    <citation type="submission" date="2021-03" db="EMBL/GenBank/DDBJ databases">
        <title>Complete genome of Parasphingorhabdus_sp.JHSY0214.</title>
        <authorList>
            <person name="Yoo J.H."/>
            <person name="Bae J.W."/>
        </authorList>
    </citation>
    <scope>NUCLEOTIDE SEQUENCE [LARGE SCALE GENOMIC DNA]</scope>
    <source>
        <strain evidence="8 9">JHSY0214</strain>
    </source>
</reference>
<dbReference type="PANTHER" id="PTHR11455">
    <property type="entry name" value="CRYPTOCHROME"/>
    <property type="match status" value="1"/>
</dbReference>
<evidence type="ECO:0000256" key="3">
    <source>
        <dbReference type="ARBA" id="ARBA00022630"/>
    </source>
</evidence>
<sequence length="463" mass="52930">MNSPIILWFRRDLRLSDQAAVAAAAAEGPVIPVYILDDETPKHRKMGGASRWWLHHSLKSLDQHLRDKGSRLILRQGNAATILADIAHKAGAQQIHALHHYEPWWLNAEKHLRESLADGVELILHDGNYLLPPGAVTTGGGDPYKIYTPFWKSVRERMPPAEPTPVPQKIDTPDQWPVSDSLDDWNLLPTKPDWATGFTKAWTPGEEGARANVDAFIDKATRYDEGRNLPSAELVSRLSPHLHFGEVSPAYVWHRVTGRGRQVETYLKEIVWRDYAQNVIWQFPQYGGESYREKFRDFPWRDMNDAKVAKDFEAWCHGKTGYPIVDAGMRELWATGWMHNRVRMIAASFLIKHLLIDWRKGEQWFWDTLVDADFASNSVNWQWVSGTGVDSNMFVRIMAPLTQSEKFNAGDYIRKWVPELSDVSDPYIHDPEEHGAKPASYRSKIIGHKDARARALDAYAVVK</sequence>
<dbReference type="SUPFAM" id="SSF48173">
    <property type="entry name" value="Cryptochrome/photolyase FAD-binding domain"/>
    <property type="match status" value="1"/>
</dbReference>